<dbReference type="Proteomes" id="UP000435112">
    <property type="component" value="Unassembled WGS sequence"/>
</dbReference>
<dbReference type="EMBL" id="QXFU01000078">
    <property type="protein sequence ID" value="KAE9045237.1"/>
    <property type="molecule type" value="Genomic_DNA"/>
</dbReference>
<evidence type="ECO:0000313" key="2">
    <source>
        <dbReference type="Proteomes" id="UP000435112"/>
    </source>
</evidence>
<dbReference type="OrthoDB" id="88895at2759"/>
<organism evidence="1 2">
    <name type="scientific">Phytophthora rubi</name>
    <dbReference type="NCBI Taxonomy" id="129364"/>
    <lineage>
        <taxon>Eukaryota</taxon>
        <taxon>Sar</taxon>
        <taxon>Stramenopiles</taxon>
        <taxon>Oomycota</taxon>
        <taxon>Peronosporomycetes</taxon>
        <taxon>Peronosporales</taxon>
        <taxon>Peronosporaceae</taxon>
        <taxon>Phytophthora</taxon>
    </lineage>
</organism>
<dbReference type="AlphaFoldDB" id="A0A6A3NVS4"/>
<sequence length="110" mass="12977">MCRGDSKNHRSVITLGIPKHFHVYLTEAKLAGTVVGWNVMIRKEEISEVSEVIYKNMTGVIRPWSEEQEKYYWIVEFDRQAAPDAKLDIVELAEVFNYTYRSRYFFVKPI</sequence>
<accession>A0A6A3NVS4</accession>
<proteinExistence type="predicted"/>
<evidence type="ECO:0000313" key="1">
    <source>
        <dbReference type="EMBL" id="KAE9045237.1"/>
    </source>
</evidence>
<protein>
    <submittedName>
        <fullName evidence="1">Uncharacterized protein</fullName>
    </submittedName>
</protein>
<name>A0A6A3NVS4_9STRA</name>
<gene>
    <name evidence="1" type="ORF">PR002_g2338</name>
</gene>
<reference evidence="1 2" key="1">
    <citation type="submission" date="2018-09" db="EMBL/GenBank/DDBJ databases">
        <title>Genomic investigation of the strawberry pathogen Phytophthora fragariae indicates pathogenicity is determined by transcriptional variation in three key races.</title>
        <authorList>
            <person name="Adams T.M."/>
            <person name="Armitage A.D."/>
            <person name="Sobczyk M.K."/>
            <person name="Bates H.J."/>
            <person name="Dunwell J.M."/>
            <person name="Nellist C.F."/>
            <person name="Harrison R.J."/>
        </authorList>
    </citation>
    <scope>NUCLEOTIDE SEQUENCE [LARGE SCALE GENOMIC DNA]</scope>
    <source>
        <strain evidence="1 2">SCRP324</strain>
    </source>
</reference>
<comment type="caution">
    <text evidence="1">The sequence shown here is derived from an EMBL/GenBank/DDBJ whole genome shotgun (WGS) entry which is preliminary data.</text>
</comment>